<reference evidence="22 23" key="1">
    <citation type="journal article" date="2021" name="BMC Biol.">
        <title>Horizontally acquired antibacterial genes associated with adaptive radiation of ladybird beetles.</title>
        <authorList>
            <person name="Li H.S."/>
            <person name="Tang X.F."/>
            <person name="Huang Y.H."/>
            <person name="Xu Z.Y."/>
            <person name="Chen M.L."/>
            <person name="Du X.Y."/>
            <person name="Qiu B.Y."/>
            <person name="Chen P.T."/>
            <person name="Zhang W."/>
            <person name="Slipinski A."/>
            <person name="Escalona H.E."/>
            <person name="Waterhouse R.M."/>
            <person name="Zwick A."/>
            <person name="Pang H."/>
        </authorList>
    </citation>
    <scope>NUCLEOTIDE SEQUENCE [LARGE SCALE GENOMIC DNA]</scope>
    <source>
        <strain evidence="22">SYSU2018</strain>
    </source>
</reference>
<comment type="caution">
    <text evidence="22">The sequence shown here is derived from an EMBL/GenBank/DDBJ whole genome shotgun (WGS) entry which is preliminary data.</text>
</comment>
<dbReference type="FunFam" id="3.90.550.10:FF:000044">
    <property type="entry name" value="Galactosylgalactosylxylosylprotein 3-beta-glucuronosyltransferase"/>
    <property type="match status" value="1"/>
</dbReference>
<evidence type="ECO:0000256" key="21">
    <source>
        <dbReference type="RuleBase" id="RU363127"/>
    </source>
</evidence>
<dbReference type="SUPFAM" id="SSF53448">
    <property type="entry name" value="Nucleotide-diphospho-sugar transferases"/>
    <property type="match status" value="1"/>
</dbReference>
<dbReference type="Pfam" id="PF03360">
    <property type="entry name" value="Glyco_transf_43"/>
    <property type="match status" value="1"/>
</dbReference>
<dbReference type="PANTHER" id="PTHR10896:SF65">
    <property type="entry name" value="GALACTOSYLGALACTOSYLXYLOSYLPROTEIN 3-BETA-GLUCURONOSYLTRANSFERASE 3"/>
    <property type="match status" value="1"/>
</dbReference>
<keyword evidence="11 21" id="KW-0333">Golgi apparatus</keyword>
<keyword evidence="6 21" id="KW-0808">Transferase</keyword>
<evidence type="ECO:0000256" key="12">
    <source>
        <dbReference type="ARBA" id="ARBA00023136"/>
    </source>
</evidence>
<evidence type="ECO:0000256" key="17">
    <source>
        <dbReference type="PIRSR" id="PIRSR605027-2"/>
    </source>
</evidence>
<evidence type="ECO:0000256" key="4">
    <source>
        <dbReference type="ARBA" id="ARBA00007706"/>
    </source>
</evidence>
<dbReference type="GO" id="GO:0046872">
    <property type="term" value="F:metal ion binding"/>
    <property type="evidence" value="ECO:0007669"/>
    <property type="project" value="UniProtKB-KW"/>
</dbReference>
<evidence type="ECO:0000256" key="8">
    <source>
        <dbReference type="ARBA" id="ARBA00022723"/>
    </source>
</evidence>
<dbReference type="AlphaFoldDB" id="A0ABD2MGS6"/>
<name>A0ABD2MGS6_9CUCU</name>
<feature type="binding site" evidence="17">
    <location>
        <position position="149"/>
    </location>
    <ligand>
        <name>UDP-alpha-D-glucuronate</name>
        <dbReference type="ChEBI" id="CHEBI:58052"/>
    </ligand>
</feature>
<evidence type="ECO:0000256" key="2">
    <source>
        <dbReference type="ARBA" id="ARBA00004323"/>
    </source>
</evidence>
<evidence type="ECO:0000256" key="16">
    <source>
        <dbReference type="PIRSR" id="PIRSR605027-1"/>
    </source>
</evidence>
<organism evidence="22 23">
    <name type="scientific">Cryptolaemus montrouzieri</name>
    <dbReference type="NCBI Taxonomy" id="559131"/>
    <lineage>
        <taxon>Eukaryota</taxon>
        <taxon>Metazoa</taxon>
        <taxon>Ecdysozoa</taxon>
        <taxon>Arthropoda</taxon>
        <taxon>Hexapoda</taxon>
        <taxon>Insecta</taxon>
        <taxon>Pterygota</taxon>
        <taxon>Neoptera</taxon>
        <taxon>Endopterygota</taxon>
        <taxon>Coleoptera</taxon>
        <taxon>Polyphaga</taxon>
        <taxon>Cucujiformia</taxon>
        <taxon>Coccinelloidea</taxon>
        <taxon>Coccinellidae</taxon>
        <taxon>Scymninae</taxon>
        <taxon>Scymnini</taxon>
        <taxon>Cryptolaemus</taxon>
    </lineage>
</organism>
<evidence type="ECO:0000256" key="1">
    <source>
        <dbReference type="ARBA" id="ARBA00001936"/>
    </source>
</evidence>
<dbReference type="PANTHER" id="PTHR10896">
    <property type="entry name" value="GALACTOSYLGALACTOSYLXYLOSYLPROTEIN 3-BETA-GLUCURONOSYLTRANSFERASE BETA-1,3-GLUCURONYLTRANSFERASE"/>
    <property type="match status" value="1"/>
</dbReference>
<feature type="glycosylation site" description="N-linked (GlcNAc...) asparagine" evidence="20">
    <location>
        <position position="281"/>
    </location>
</feature>
<comment type="pathway">
    <text evidence="3 21">Protein modification; protein glycosylation.</text>
</comment>
<gene>
    <name evidence="22" type="ORF">HHI36_009598</name>
</gene>
<dbReference type="InterPro" id="IPR005027">
    <property type="entry name" value="Glyco_trans_43"/>
</dbReference>
<evidence type="ECO:0000256" key="14">
    <source>
        <dbReference type="ARBA" id="ARBA00023211"/>
    </source>
</evidence>
<dbReference type="EMBL" id="JABFTP020000001">
    <property type="protein sequence ID" value="KAL3265392.1"/>
    <property type="molecule type" value="Genomic_DNA"/>
</dbReference>
<evidence type="ECO:0000256" key="9">
    <source>
        <dbReference type="ARBA" id="ARBA00022968"/>
    </source>
</evidence>
<evidence type="ECO:0000256" key="18">
    <source>
        <dbReference type="PIRSR" id="PIRSR605027-3"/>
    </source>
</evidence>
<evidence type="ECO:0000256" key="13">
    <source>
        <dbReference type="ARBA" id="ARBA00023180"/>
    </source>
</evidence>
<keyword evidence="10 21" id="KW-1133">Transmembrane helix</keyword>
<feature type="transmembrane region" description="Helical" evidence="21">
    <location>
        <begin position="7"/>
        <end position="23"/>
    </location>
</feature>
<feature type="binding site" evidence="17">
    <location>
        <begin position="173"/>
        <end position="175"/>
    </location>
    <ligand>
        <name>UDP-alpha-D-glucuronate</name>
        <dbReference type="ChEBI" id="CHEBI:58052"/>
    </ligand>
</feature>
<proteinExistence type="inferred from homology"/>
<keyword evidence="23" id="KW-1185">Reference proteome</keyword>
<evidence type="ECO:0000256" key="6">
    <source>
        <dbReference type="ARBA" id="ARBA00022679"/>
    </source>
</evidence>
<keyword evidence="9 21" id="KW-0735">Signal-anchor</keyword>
<feature type="binding site" evidence="17">
    <location>
        <position position="144"/>
    </location>
    <ligand>
        <name>UDP-alpha-D-glucuronate</name>
        <dbReference type="ChEBI" id="CHEBI:58052"/>
    </ligand>
</feature>
<feature type="binding site" evidence="17">
    <location>
        <position position="97"/>
    </location>
    <ligand>
        <name>UDP-alpha-D-glucuronate</name>
        <dbReference type="ChEBI" id="CHEBI:58052"/>
    </ligand>
</feature>
<feature type="binding site" evidence="18">
    <location>
        <position position="175"/>
    </location>
    <ligand>
        <name>Mn(2+)</name>
        <dbReference type="ChEBI" id="CHEBI:29035"/>
    </ligand>
</feature>
<feature type="site" description="Interaction with galactose moiety of substrate glycoprotein" evidence="19">
    <location>
        <position position="206"/>
    </location>
</feature>
<dbReference type="GO" id="GO:0000139">
    <property type="term" value="C:Golgi membrane"/>
    <property type="evidence" value="ECO:0007669"/>
    <property type="project" value="UniProtKB-SubCell"/>
</dbReference>
<evidence type="ECO:0000256" key="19">
    <source>
        <dbReference type="PIRSR" id="PIRSR605027-4"/>
    </source>
</evidence>
<comment type="cofactor">
    <cofactor evidence="1 18 21">
        <name>Mn(2+)</name>
        <dbReference type="ChEBI" id="CHEBI:29035"/>
    </cofactor>
</comment>
<evidence type="ECO:0000256" key="7">
    <source>
        <dbReference type="ARBA" id="ARBA00022692"/>
    </source>
</evidence>
<comment type="subcellular location">
    <subcellularLocation>
        <location evidence="2 21">Golgi apparatus membrane</location>
        <topology evidence="2 21">Single-pass type II membrane protein</topology>
    </subcellularLocation>
</comment>
<protein>
    <recommendedName>
        <fullName evidence="5 21">Galactosylgalactosylxylosylprotein 3-beta-glucuronosyltransferase</fullName>
        <ecNumber evidence="5 21">2.4.1.135</ecNumber>
    </recommendedName>
</protein>
<feature type="binding site" evidence="17">
    <location>
        <begin position="63"/>
        <end position="65"/>
    </location>
    <ligand>
        <name>UDP-alpha-D-glucuronate</name>
        <dbReference type="ChEBI" id="CHEBI:58052"/>
    </ligand>
</feature>
<dbReference type="GO" id="GO:0015018">
    <property type="term" value="F:galactosylgalactosylxylosylprotein 3-beta-glucuronosyltransferase activity"/>
    <property type="evidence" value="ECO:0007669"/>
    <property type="project" value="UniProtKB-UniRule"/>
</dbReference>
<dbReference type="Proteomes" id="UP001516400">
    <property type="component" value="Unassembled WGS sequence"/>
</dbReference>
<dbReference type="Gene3D" id="3.90.550.10">
    <property type="entry name" value="Spore Coat Polysaccharide Biosynthesis Protein SpsA, Chain A"/>
    <property type="match status" value="1"/>
</dbReference>
<evidence type="ECO:0000256" key="5">
    <source>
        <dbReference type="ARBA" id="ARBA00012641"/>
    </source>
</evidence>
<evidence type="ECO:0000256" key="10">
    <source>
        <dbReference type="ARBA" id="ARBA00022989"/>
    </source>
</evidence>
<evidence type="ECO:0000313" key="22">
    <source>
        <dbReference type="EMBL" id="KAL3265392.1"/>
    </source>
</evidence>
<keyword evidence="7 21" id="KW-0812">Transmembrane</keyword>
<keyword evidence="13 20" id="KW-0325">Glycoprotein</keyword>
<accession>A0ABD2MGS6</accession>
<evidence type="ECO:0000256" key="11">
    <source>
        <dbReference type="ARBA" id="ARBA00023034"/>
    </source>
</evidence>
<keyword evidence="14 18" id="KW-0464">Manganese</keyword>
<feature type="active site" description="Proton donor/acceptor" evidence="16">
    <location>
        <position position="262"/>
    </location>
</feature>
<evidence type="ECO:0000256" key="20">
    <source>
        <dbReference type="PIRSR" id="PIRSR605027-6"/>
    </source>
</evidence>
<evidence type="ECO:0000313" key="23">
    <source>
        <dbReference type="Proteomes" id="UP001516400"/>
    </source>
</evidence>
<comment type="similarity">
    <text evidence="4 21">Belongs to the glycosyltransferase 43 family.</text>
</comment>
<keyword evidence="12 21" id="KW-0472">Membrane</keyword>
<feature type="binding site" evidence="17">
    <location>
        <begin position="289"/>
        <end position="291"/>
    </location>
    <ligand>
        <name>UDP-alpha-D-glucuronate</name>
        <dbReference type="ChEBI" id="CHEBI:58052"/>
    </ligand>
</feature>
<evidence type="ECO:0000256" key="15">
    <source>
        <dbReference type="ARBA" id="ARBA00047979"/>
    </source>
</evidence>
<dbReference type="InterPro" id="IPR029044">
    <property type="entry name" value="Nucleotide-diphossugar_trans"/>
</dbReference>
<dbReference type="CDD" id="cd00218">
    <property type="entry name" value="GlcAT-I"/>
    <property type="match status" value="1"/>
</dbReference>
<keyword evidence="8 18" id="KW-0479">Metal-binding</keyword>
<comment type="catalytic activity">
    <reaction evidence="15 21">
        <text>3-O-(beta-D-galactosyl-(1-&gt;3)-beta-D-galactosyl-(1-&gt;4)-beta-D-xylosyl)-L-seryl-[protein] + UDP-alpha-D-glucuronate = 3-O-(beta-D-GlcA-(1-&gt;3)-beta-D-Gal-(1-&gt;3)-beta-D-Gal-(1-&gt;4)-beta-D-Xyl)-L-seryl-[protein] + UDP + H(+)</text>
        <dbReference type="Rhea" id="RHEA:24168"/>
        <dbReference type="Rhea" id="RHEA-COMP:12571"/>
        <dbReference type="Rhea" id="RHEA-COMP:12573"/>
        <dbReference type="ChEBI" id="CHEBI:15378"/>
        <dbReference type="ChEBI" id="CHEBI:58052"/>
        <dbReference type="ChEBI" id="CHEBI:58223"/>
        <dbReference type="ChEBI" id="CHEBI:132090"/>
        <dbReference type="ChEBI" id="CHEBI:132093"/>
        <dbReference type="EC" id="2.4.1.135"/>
    </reaction>
</comment>
<evidence type="ECO:0000256" key="3">
    <source>
        <dbReference type="ARBA" id="ARBA00004922"/>
    </source>
</evidence>
<dbReference type="EC" id="2.4.1.135" evidence="5 21"/>
<sequence>MKRTKILVWFMSVSFIIIVWKLYGIESGPENFNEEIFHENVNNHFSLNEKHSIKHVTIYCITPTYWRYVQKAELIRVLQTLTLASYKTNIQWIVIEDSEQKTELVKNLLKRIDMQDHFKYVHLNAKTPPFQKLKGKDPRWKKHRGVEQRNAALKWIRDNVNPHGTKKIAFFMDDDNTYDVKLFEEIAKVRNVGVWPVGLVGGLNLETPVLDPKTGKVAGYKSGWKPDRAFAIDMAGFGINIDLILTKPEAVFSYRMERGFQESQFLSYFTTKEQLEPLADNCTKVYVWHTRTEKPDVKGTVPGFEV</sequence>